<feature type="binding site" evidence="1">
    <location>
        <position position="36"/>
    </location>
    <ligand>
        <name>Mg(2+)</name>
        <dbReference type="ChEBI" id="CHEBI:18420"/>
        <label>4</label>
    </ligand>
</feature>
<protein>
    <recommendedName>
        <fullName evidence="1">Thiamine-monophosphate kinase</fullName>
        <shortName evidence="1">TMP kinase</shortName>
        <shortName evidence="1">Thiamine-phosphate kinase</shortName>
        <ecNumber evidence="1">2.7.4.16</ecNumber>
    </recommendedName>
</protein>
<feature type="binding site" evidence="1">
    <location>
        <position position="227"/>
    </location>
    <ligand>
        <name>Mg(2+)</name>
        <dbReference type="ChEBI" id="CHEBI:18420"/>
        <label>5</label>
    </ligand>
</feature>
<feature type="binding site" evidence="1">
    <location>
        <position position="61"/>
    </location>
    <ligand>
        <name>substrate</name>
    </ligand>
</feature>
<keyword evidence="1" id="KW-0784">Thiamine biosynthesis</keyword>
<keyword evidence="1" id="KW-0479">Metal-binding</keyword>
<dbReference type="PIRSF" id="PIRSF005303">
    <property type="entry name" value="Thiam_monoph_kin"/>
    <property type="match status" value="1"/>
</dbReference>
<gene>
    <name evidence="1 4" type="primary">thiL</name>
    <name evidence="4" type="ORF">BN46_0696</name>
    <name evidence="5" type="ORF">HMPREF9719_00816</name>
</gene>
<dbReference type="PANTHER" id="PTHR30270">
    <property type="entry name" value="THIAMINE-MONOPHOSPHATE KINASE"/>
    <property type="match status" value="1"/>
</dbReference>
<dbReference type="NCBIfam" id="TIGR01379">
    <property type="entry name" value="thiL"/>
    <property type="match status" value="1"/>
</dbReference>
<keyword evidence="1" id="KW-0067">ATP-binding</keyword>
<dbReference type="Pfam" id="PF02769">
    <property type="entry name" value="AIRS_C"/>
    <property type="match status" value="1"/>
</dbReference>
<comment type="pathway">
    <text evidence="1">Cofactor biosynthesis; thiamine diphosphate biosynthesis; thiamine diphosphate from thiamine phosphate: step 1/1.</text>
</comment>
<evidence type="ECO:0000259" key="3">
    <source>
        <dbReference type="Pfam" id="PF02769"/>
    </source>
</evidence>
<dbReference type="AlphaFoldDB" id="I7LBV8"/>
<feature type="binding site" evidence="1">
    <location>
        <position position="36"/>
    </location>
    <ligand>
        <name>Mg(2+)</name>
        <dbReference type="ChEBI" id="CHEBI:18420"/>
        <label>3</label>
    </ligand>
</feature>
<feature type="domain" description="PurM-like N-terminal" evidence="2">
    <location>
        <begin position="34"/>
        <end position="147"/>
    </location>
</feature>
<dbReference type="SUPFAM" id="SSF56042">
    <property type="entry name" value="PurM C-terminal domain-like"/>
    <property type="match status" value="1"/>
</dbReference>
<dbReference type="GO" id="GO:0000287">
    <property type="term" value="F:magnesium ion binding"/>
    <property type="evidence" value="ECO:0007669"/>
    <property type="project" value="UniProtKB-UniRule"/>
</dbReference>
<keyword evidence="6" id="KW-1185">Reference proteome</keyword>
<dbReference type="GO" id="GO:0009030">
    <property type="term" value="F:thiamine-phosphate kinase activity"/>
    <property type="evidence" value="ECO:0007669"/>
    <property type="project" value="UniProtKB-UniRule"/>
</dbReference>
<dbReference type="InterPro" id="IPR006283">
    <property type="entry name" value="ThiL-like"/>
</dbReference>
<dbReference type="RefSeq" id="WP_004600706.1">
    <property type="nucleotide sequence ID" value="NZ_HF541866.1"/>
</dbReference>
<feature type="binding site" evidence="1">
    <location>
        <position position="277"/>
    </location>
    <ligand>
        <name>substrate</name>
    </ligand>
</feature>
<feature type="binding site" evidence="1">
    <location>
        <position position="83"/>
    </location>
    <ligand>
        <name>Mg(2+)</name>
        <dbReference type="ChEBI" id="CHEBI:18420"/>
        <label>3</label>
    </ligand>
</feature>
<feature type="binding site" evidence="1">
    <location>
        <position position="52"/>
    </location>
    <ligand>
        <name>Mg(2+)</name>
        <dbReference type="ChEBI" id="CHEBI:18420"/>
        <label>4</label>
    </ligand>
</feature>
<dbReference type="EC" id="2.7.4.16" evidence="1"/>
<evidence type="ECO:0000313" key="7">
    <source>
        <dbReference type="Proteomes" id="UP000011016"/>
    </source>
</evidence>
<feature type="binding site" evidence="1">
    <location>
        <begin position="130"/>
        <end position="131"/>
    </location>
    <ligand>
        <name>ATP</name>
        <dbReference type="ChEBI" id="CHEBI:30616"/>
    </ligand>
</feature>
<feature type="binding site" evidence="1">
    <location>
        <position position="54"/>
    </location>
    <ligand>
        <name>Mg(2+)</name>
        <dbReference type="ChEBI" id="CHEBI:18420"/>
        <label>2</label>
    </ligand>
</feature>
<dbReference type="HOGENOM" id="CLU_046964_0_0_11"/>
<accession>I7LBV8</accession>
<organism evidence="4 7">
    <name type="scientific">Corynebacterium otitidis ATCC 51513</name>
    <dbReference type="NCBI Taxonomy" id="883169"/>
    <lineage>
        <taxon>Bacteria</taxon>
        <taxon>Bacillati</taxon>
        <taxon>Actinomycetota</taxon>
        <taxon>Actinomycetes</taxon>
        <taxon>Mycobacteriales</taxon>
        <taxon>Corynebacteriaceae</taxon>
        <taxon>Corynebacterium</taxon>
    </lineage>
</organism>
<feature type="binding site" evidence="1">
    <location>
        <position position="224"/>
    </location>
    <ligand>
        <name>Mg(2+)</name>
        <dbReference type="ChEBI" id="CHEBI:18420"/>
        <label>3</label>
    </ligand>
</feature>
<keyword evidence="1 4" id="KW-0418">Kinase</keyword>
<evidence type="ECO:0000313" key="5">
    <source>
        <dbReference type="EMBL" id="EJZ82295.1"/>
    </source>
</evidence>
<evidence type="ECO:0000313" key="6">
    <source>
        <dbReference type="Proteomes" id="UP000006078"/>
    </source>
</evidence>
<dbReference type="InterPro" id="IPR036921">
    <property type="entry name" value="PurM-like_N_sf"/>
</dbReference>
<comment type="similarity">
    <text evidence="1">Belongs to the thiamine-monophosphate kinase family.</text>
</comment>
<dbReference type="Proteomes" id="UP000011016">
    <property type="component" value="Unassembled WGS sequence"/>
</dbReference>
<evidence type="ECO:0000313" key="4">
    <source>
        <dbReference type="EMBL" id="CCI83429.1"/>
    </source>
</evidence>
<dbReference type="UniPathway" id="UPA00060">
    <property type="reaction ID" value="UER00142"/>
</dbReference>
<dbReference type="EMBL" id="CAJZ01000103">
    <property type="protein sequence ID" value="CCI83429.1"/>
    <property type="molecule type" value="Genomic_DNA"/>
</dbReference>
<feature type="domain" description="PurM-like C-terminal" evidence="3">
    <location>
        <begin position="161"/>
        <end position="270"/>
    </location>
</feature>
<feature type="binding site" evidence="1">
    <location>
        <position position="54"/>
    </location>
    <ligand>
        <name>Mg(2+)</name>
        <dbReference type="ChEBI" id="CHEBI:18420"/>
        <label>1</label>
    </ligand>
</feature>
<sequence>MDVYSRFPGPTLGDVGEAAAIRELLAAAPSGLNGDDAAVLGVLAPSSRPVITTDALVSGRHFRLDWSEPEEVGVKAVTQNVADIEAMGARPHALVLSLSAPPETPVAVARGIAAGIASEAAEYSAQLVGGDLTTSRDLVLGVSALGALGGALPALTLSGARPGQRLIASGATGRSAAGLALIERLGRNAAEEAFPGLVAAHVAPRLRPNRGIVARAAGASAATDVSDGLVADLSTLAERSGVRVDLEAAAIAPSEEMRAAADELGEDAWRWALTGGEDHVIVAALEGPAPSGFREIGRVGRGSGVTVDGRAPRYAGGWLSL</sequence>
<feature type="binding site" evidence="1">
    <location>
        <position position="131"/>
    </location>
    <ligand>
        <name>Mg(2+)</name>
        <dbReference type="ChEBI" id="CHEBI:18420"/>
        <label>1</label>
    </ligand>
</feature>
<dbReference type="PATRIC" id="fig|883169.3.peg.784"/>
<dbReference type="SUPFAM" id="SSF55326">
    <property type="entry name" value="PurM N-terminal domain-like"/>
    <property type="match status" value="1"/>
</dbReference>
<dbReference type="CDD" id="cd02194">
    <property type="entry name" value="ThiL"/>
    <property type="match status" value="1"/>
</dbReference>
<feature type="binding site" evidence="1">
    <location>
        <position position="83"/>
    </location>
    <ligand>
        <name>Mg(2+)</name>
        <dbReference type="ChEBI" id="CHEBI:18420"/>
        <label>4</label>
    </ligand>
</feature>
<proteinExistence type="inferred from homology"/>
<feature type="binding site" evidence="1">
    <location>
        <position position="83"/>
    </location>
    <ligand>
        <name>Mg(2+)</name>
        <dbReference type="ChEBI" id="CHEBI:18420"/>
        <label>2</label>
    </ligand>
</feature>
<comment type="catalytic activity">
    <reaction evidence="1">
        <text>thiamine phosphate + ATP = thiamine diphosphate + ADP</text>
        <dbReference type="Rhea" id="RHEA:15913"/>
        <dbReference type="ChEBI" id="CHEBI:30616"/>
        <dbReference type="ChEBI" id="CHEBI:37575"/>
        <dbReference type="ChEBI" id="CHEBI:58937"/>
        <dbReference type="ChEBI" id="CHEBI:456216"/>
        <dbReference type="EC" id="2.7.4.16"/>
    </reaction>
</comment>
<keyword evidence="1" id="KW-0547">Nucleotide-binding</keyword>
<dbReference type="eggNOG" id="COG0611">
    <property type="taxonomic scope" value="Bacteria"/>
</dbReference>
<reference evidence="4 7" key="1">
    <citation type="journal article" date="2012" name="J. Bacteriol.">
        <title>Draft Genome Sequence of Turicella otitidis ATCC 51513, Isolated from Middle Ear Fluid from a Child with Otitis Media.</title>
        <authorList>
            <person name="Brinkrolf K."/>
            <person name="Schneider J."/>
            <person name="Knecht M."/>
            <person name="Ruckert C."/>
            <person name="Tauch A."/>
        </authorList>
    </citation>
    <scope>NUCLEOTIDE SEQUENCE [LARGE SCALE GENOMIC DNA]</scope>
    <source>
        <strain evidence="4 7">ATCC 51513</strain>
    </source>
</reference>
<comment type="miscellaneous">
    <text evidence="1">Reaction mechanism of ThiL seems to utilize a direct, inline transfer of the gamma-phosphate of ATP to TMP rather than a phosphorylated enzyme intermediate.</text>
</comment>
<comment type="caution">
    <text evidence="4">The sequence shown here is derived from an EMBL/GenBank/DDBJ whole genome shotgun (WGS) entry which is preliminary data.</text>
</comment>
<dbReference type="Gene3D" id="3.90.650.10">
    <property type="entry name" value="PurM-like C-terminal domain"/>
    <property type="match status" value="1"/>
</dbReference>
<dbReference type="InterPro" id="IPR016188">
    <property type="entry name" value="PurM-like_N"/>
</dbReference>
<dbReference type="InterPro" id="IPR036676">
    <property type="entry name" value="PurM-like_C_sf"/>
</dbReference>
<reference evidence="5 6" key="2">
    <citation type="submission" date="2012-08" db="EMBL/GenBank/DDBJ databases">
        <title>The Genome Sequence of Turicella otitidis ATCC 51513.</title>
        <authorList>
            <consortium name="The Broad Institute Genome Sequencing Platform"/>
            <person name="Earl A."/>
            <person name="Ward D."/>
            <person name="Feldgarden M."/>
            <person name="Gevers D."/>
            <person name="Huys G."/>
            <person name="Walker B."/>
            <person name="Young S.K."/>
            <person name="Zeng Q."/>
            <person name="Gargeya S."/>
            <person name="Fitzgerald M."/>
            <person name="Haas B."/>
            <person name="Abouelleil A."/>
            <person name="Alvarado L."/>
            <person name="Arachchi H.M."/>
            <person name="Berlin A.M."/>
            <person name="Chapman S.B."/>
            <person name="Goldberg J."/>
            <person name="Griggs A."/>
            <person name="Gujja S."/>
            <person name="Hansen M."/>
            <person name="Howarth C."/>
            <person name="Imamovic A."/>
            <person name="Larimer J."/>
            <person name="McCowen C."/>
            <person name="Montmayeur A."/>
            <person name="Murphy C."/>
            <person name="Neiman D."/>
            <person name="Pearson M."/>
            <person name="Priest M."/>
            <person name="Roberts A."/>
            <person name="Saif S."/>
            <person name="Shea T."/>
            <person name="Sisk P."/>
            <person name="Sykes S."/>
            <person name="Wortman J."/>
            <person name="Nusbaum C."/>
            <person name="Birren B."/>
        </authorList>
    </citation>
    <scope>NUCLEOTIDE SEQUENCE [LARGE SCALE GENOMIC DNA]</scope>
    <source>
        <strain evidence="5 6">ATCC 51513</strain>
    </source>
</reference>
<keyword evidence="1" id="KW-0460">Magnesium</keyword>
<comment type="caution">
    <text evidence="1">Lacks conserved residue(s) required for the propagation of feature annotation.</text>
</comment>
<dbReference type="Gene3D" id="3.30.1330.10">
    <property type="entry name" value="PurM-like, N-terminal domain"/>
    <property type="match status" value="1"/>
</dbReference>
<dbReference type="Proteomes" id="UP000006078">
    <property type="component" value="Unassembled WGS sequence"/>
</dbReference>
<dbReference type="HAMAP" id="MF_02128">
    <property type="entry name" value="TMP_kinase"/>
    <property type="match status" value="1"/>
</dbReference>
<dbReference type="NCBIfam" id="NF004351">
    <property type="entry name" value="PRK05731.1-4"/>
    <property type="match status" value="1"/>
</dbReference>
<dbReference type="PANTHER" id="PTHR30270:SF0">
    <property type="entry name" value="THIAMINE-MONOPHOSPHATE KINASE"/>
    <property type="match status" value="1"/>
</dbReference>
<evidence type="ECO:0000256" key="1">
    <source>
        <dbReference type="HAMAP-Rule" id="MF_02128"/>
    </source>
</evidence>
<dbReference type="STRING" id="29321.AAV33_02640"/>
<dbReference type="Pfam" id="PF00586">
    <property type="entry name" value="AIRS"/>
    <property type="match status" value="1"/>
</dbReference>
<feature type="binding site" evidence="1">
    <location>
        <position position="226"/>
    </location>
    <ligand>
        <name>ATP</name>
        <dbReference type="ChEBI" id="CHEBI:30616"/>
    </ligand>
</feature>
<evidence type="ECO:0000259" key="2">
    <source>
        <dbReference type="Pfam" id="PF00586"/>
    </source>
</evidence>
<dbReference type="InterPro" id="IPR010918">
    <property type="entry name" value="PurM-like_C_dom"/>
</dbReference>
<dbReference type="GO" id="GO:0009229">
    <property type="term" value="P:thiamine diphosphate biosynthetic process"/>
    <property type="evidence" value="ECO:0007669"/>
    <property type="project" value="UniProtKB-UniRule"/>
</dbReference>
<keyword evidence="1 4" id="KW-0808">Transferase</keyword>
<dbReference type="GO" id="GO:0005524">
    <property type="term" value="F:ATP binding"/>
    <property type="evidence" value="ECO:0007669"/>
    <property type="project" value="UniProtKB-UniRule"/>
</dbReference>
<comment type="function">
    <text evidence="1">Catalyzes the ATP-dependent phosphorylation of thiamine-monophosphate (TMP) to form thiamine-pyrophosphate (TPP), the active form of vitamin B1.</text>
</comment>
<feature type="binding site" evidence="1">
    <location>
        <position position="318"/>
    </location>
    <ligand>
        <name>substrate</name>
    </ligand>
</feature>
<feature type="binding site" evidence="1">
    <location>
        <position position="53"/>
    </location>
    <ligand>
        <name>Mg(2+)</name>
        <dbReference type="ChEBI" id="CHEBI:18420"/>
        <label>1</label>
    </ligand>
</feature>
<dbReference type="EMBL" id="AHAE01000036">
    <property type="protein sequence ID" value="EJZ82295.1"/>
    <property type="molecule type" value="Genomic_DNA"/>
</dbReference>
<name>I7LBV8_9CORY</name>
<dbReference type="GO" id="GO:0009228">
    <property type="term" value="P:thiamine biosynthetic process"/>
    <property type="evidence" value="ECO:0007669"/>
    <property type="project" value="UniProtKB-KW"/>
</dbReference>
<dbReference type="OrthoDB" id="9802811at2"/>